<proteinExistence type="predicted"/>
<reference evidence="1" key="1">
    <citation type="submission" date="2013-10" db="EMBL/GenBank/DDBJ databases">
        <title>Antibiotic resistance diversity of beta-lactamase producers in the General Hospital Vienna.</title>
        <authorList>
            <person name="Barisic I."/>
            <person name="Mitteregger D."/>
            <person name="Hirschl A.M."/>
            <person name="Noehammer C."/>
            <person name="Wiesinger-Mayr H."/>
        </authorList>
    </citation>
    <scope>NUCLEOTIDE SEQUENCE [LARGE SCALE GENOMIC DNA]</scope>
    <source>
        <strain evidence="1">IS43</strain>
    </source>
</reference>
<protein>
    <submittedName>
        <fullName evidence="1">Uncharacterized protein</fullName>
    </submittedName>
</protein>
<accession>W1DXA8</accession>
<dbReference type="Pfam" id="PF09400">
    <property type="entry name" value="DUF2002"/>
    <property type="match status" value="1"/>
</dbReference>
<comment type="caution">
    <text evidence="1">The sequence shown here is derived from an EMBL/GenBank/DDBJ whole genome shotgun (WGS) entry which is preliminary data.</text>
</comment>
<dbReference type="SUPFAM" id="SSF159894">
    <property type="entry name" value="YgaC/TfoX-N like"/>
    <property type="match status" value="1"/>
</dbReference>
<dbReference type="NCBIfam" id="NF007846">
    <property type="entry name" value="PRK10556.1-4"/>
    <property type="match status" value="1"/>
</dbReference>
<organism evidence="1 2">
    <name type="scientific">Klebsiella pneumoniae IS43</name>
    <dbReference type="NCBI Taxonomy" id="1432552"/>
    <lineage>
        <taxon>Bacteria</taxon>
        <taxon>Pseudomonadati</taxon>
        <taxon>Pseudomonadota</taxon>
        <taxon>Gammaproteobacteria</taxon>
        <taxon>Enterobacterales</taxon>
        <taxon>Enterobacteriaceae</taxon>
        <taxon>Klebsiella/Raoultella group</taxon>
        <taxon>Klebsiella</taxon>
        <taxon>Klebsiella pneumoniae complex</taxon>
    </lineage>
</organism>
<dbReference type="Gene3D" id="3.90.1150.40">
    <property type="entry name" value="Protein of unknown function DUF2002"/>
    <property type="match status" value="1"/>
</dbReference>
<dbReference type="InterPro" id="IPR018994">
    <property type="entry name" value="DUF2002"/>
</dbReference>
<dbReference type="NCBIfam" id="NF007845">
    <property type="entry name" value="PRK10556.1-3"/>
    <property type="match status" value="1"/>
</dbReference>
<name>W1DXA8_KLEPN</name>
<dbReference type="eggNOG" id="ENOG502ZQRR">
    <property type="taxonomic scope" value="Bacteria"/>
</dbReference>
<dbReference type="NCBIfam" id="NF007844">
    <property type="entry name" value="PRK10556.1-2"/>
    <property type="match status" value="1"/>
</dbReference>
<dbReference type="EMBL" id="CBWK010000827">
    <property type="protein sequence ID" value="CDL12724.1"/>
    <property type="molecule type" value="Genomic_DNA"/>
</dbReference>
<sequence>MYLRPDEVARVLEKAGFTMDVVTQKAYGYRRGDNYVYVNREARMGRTALVIHPALKERSNMLAEPASDIKTCDHYEQFPLYLAGDAQQHYGIPHGFSSRMALERFLNGLFGEASRQCRRINTAIGI</sequence>
<evidence type="ECO:0000313" key="2">
    <source>
        <dbReference type="Proteomes" id="UP000019183"/>
    </source>
</evidence>
<evidence type="ECO:0000313" key="1">
    <source>
        <dbReference type="EMBL" id="CDL12724.1"/>
    </source>
</evidence>
<dbReference type="Proteomes" id="UP000019183">
    <property type="component" value="Unassembled WGS sequence"/>
</dbReference>
<keyword evidence="2" id="KW-1185">Reference proteome</keyword>
<dbReference type="AlphaFoldDB" id="W1DXA8"/>